<evidence type="ECO:0000256" key="2">
    <source>
        <dbReference type="ARBA" id="ARBA00022692"/>
    </source>
</evidence>
<feature type="transmembrane region" description="Helical" evidence="5">
    <location>
        <begin position="202"/>
        <end position="224"/>
    </location>
</feature>
<evidence type="ECO:0000313" key="7">
    <source>
        <dbReference type="WBParaSite" id="L893_g27457.t1"/>
    </source>
</evidence>
<feature type="transmembrane region" description="Helical" evidence="5">
    <location>
        <begin position="74"/>
        <end position="95"/>
    </location>
</feature>
<sequence length="309" mass="36089">MDYFNCVFSIKKSDSIADCSEARRLANSLAMKVVLIVKISLNFTAAALIVTVVRTCRRKKLFVMHQNIKILLYFHFYYVIHVAFFMTVGLIIDFIRLSLQHDDDCDYLIPVWLTFTLKCSFVFGVFAETITIAYISVERFVATYYKEYERAQCSFLMPLLIVAKIVFVSFISYVLLGIQMNWSARVVVFTFRTEENGPTYELVTYALMAVEVCSIVLYHFTLYVNHRDTKALHLTKSREVQLTKTLSAKYQMEENTKVIRMVLPIVWSHFIFVVIWGVCKTVYQKVCEQFYGGDHKRDKNDRIKQSLLE</sequence>
<organism evidence="6 7">
    <name type="scientific">Steinernema glaseri</name>
    <dbReference type="NCBI Taxonomy" id="37863"/>
    <lineage>
        <taxon>Eukaryota</taxon>
        <taxon>Metazoa</taxon>
        <taxon>Ecdysozoa</taxon>
        <taxon>Nematoda</taxon>
        <taxon>Chromadorea</taxon>
        <taxon>Rhabditida</taxon>
        <taxon>Tylenchina</taxon>
        <taxon>Panagrolaimomorpha</taxon>
        <taxon>Strongyloidoidea</taxon>
        <taxon>Steinernematidae</taxon>
        <taxon>Steinernema</taxon>
    </lineage>
</organism>
<accession>A0A1I7ZKX4</accession>
<dbReference type="Proteomes" id="UP000095287">
    <property type="component" value="Unplaced"/>
</dbReference>
<reference evidence="7" key="1">
    <citation type="submission" date="2016-11" db="UniProtKB">
        <authorList>
            <consortium name="WormBaseParasite"/>
        </authorList>
    </citation>
    <scope>IDENTIFICATION</scope>
</reference>
<dbReference type="Pfam" id="PF10292">
    <property type="entry name" value="7TM_GPCR_Srab"/>
    <property type="match status" value="1"/>
</dbReference>
<feature type="transmembrane region" description="Helical" evidence="5">
    <location>
        <begin position="33"/>
        <end position="53"/>
    </location>
</feature>
<dbReference type="PANTHER" id="PTHR46561:SF11">
    <property type="entry name" value="SERPENTINE RECEPTOR CLASS ALPHA_BETA-14"/>
    <property type="match status" value="1"/>
</dbReference>
<proteinExistence type="predicted"/>
<evidence type="ECO:0000256" key="3">
    <source>
        <dbReference type="ARBA" id="ARBA00022989"/>
    </source>
</evidence>
<feature type="transmembrane region" description="Helical" evidence="5">
    <location>
        <begin position="155"/>
        <end position="182"/>
    </location>
</feature>
<keyword evidence="4 5" id="KW-0472">Membrane</keyword>
<evidence type="ECO:0000256" key="5">
    <source>
        <dbReference type="SAM" id="Phobius"/>
    </source>
</evidence>
<dbReference type="WBParaSite" id="L893_g27457.t1">
    <property type="protein sequence ID" value="L893_g27457.t1"/>
    <property type="gene ID" value="L893_g27457"/>
</dbReference>
<evidence type="ECO:0000256" key="4">
    <source>
        <dbReference type="ARBA" id="ARBA00023136"/>
    </source>
</evidence>
<dbReference type="GO" id="GO:0016020">
    <property type="term" value="C:membrane"/>
    <property type="evidence" value="ECO:0007669"/>
    <property type="project" value="UniProtKB-SubCell"/>
</dbReference>
<name>A0A1I7ZKX4_9BILA</name>
<keyword evidence="3 5" id="KW-1133">Transmembrane helix</keyword>
<evidence type="ECO:0000256" key="1">
    <source>
        <dbReference type="ARBA" id="ARBA00004141"/>
    </source>
</evidence>
<feature type="transmembrane region" description="Helical" evidence="5">
    <location>
        <begin position="258"/>
        <end position="278"/>
    </location>
</feature>
<dbReference type="InterPro" id="IPR053286">
    <property type="entry name" value="Nematode_rcpt-like_srab"/>
</dbReference>
<dbReference type="InterPro" id="IPR019408">
    <property type="entry name" value="7TM_GPCR_serpentine_rcpt_Srab"/>
</dbReference>
<dbReference type="PANTHER" id="PTHR46561">
    <property type="entry name" value="SERPENTINE RECEPTOR, CLASS AB (CLASS A-LIKE)-RELATED"/>
    <property type="match status" value="1"/>
</dbReference>
<evidence type="ECO:0000313" key="6">
    <source>
        <dbReference type="Proteomes" id="UP000095287"/>
    </source>
</evidence>
<keyword evidence="2 5" id="KW-0812">Transmembrane</keyword>
<keyword evidence="6" id="KW-1185">Reference proteome</keyword>
<comment type="subcellular location">
    <subcellularLocation>
        <location evidence="1">Membrane</location>
        <topology evidence="1">Multi-pass membrane protein</topology>
    </subcellularLocation>
</comment>
<dbReference type="AlphaFoldDB" id="A0A1I7ZKX4"/>
<feature type="transmembrane region" description="Helical" evidence="5">
    <location>
        <begin position="107"/>
        <end position="135"/>
    </location>
</feature>
<protein>
    <submittedName>
        <fullName evidence="7">G_PROTEIN_RECEP_F1_2 domain-containing protein</fullName>
    </submittedName>
</protein>